<dbReference type="PANTHER" id="PTHR43781:SF1">
    <property type="entry name" value="SACCHAROPINE DEHYDROGENASE"/>
    <property type="match status" value="1"/>
</dbReference>
<evidence type="ECO:0000313" key="2">
    <source>
        <dbReference type="Proteomes" id="UP000520767"/>
    </source>
</evidence>
<protein>
    <submittedName>
        <fullName evidence="1">Short subunit dehydrogenase-like uncharacterized protein</fullName>
    </submittedName>
</protein>
<name>A0A7W7QCK8_9PSEU</name>
<dbReference type="EMBL" id="JACHJQ010000009">
    <property type="protein sequence ID" value="MBB4911080.1"/>
    <property type="molecule type" value="Genomic_DNA"/>
</dbReference>
<dbReference type="SUPFAM" id="SSF51735">
    <property type="entry name" value="NAD(P)-binding Rossmann-fold domains"/>
    <property type="match status" value="1"/>
</dbReference>
<evidence type="ECO:0000313" key="1">
    <source>
        <dbReference type="EMBL" id="MBB4911080.1"/>
    </source>
</evidence>
<dbReference type="Proteomes" id="UP000520767">
    <property type="component" value="Unassembled WGS sequence"/>
</dbReference>
<reference evidence="1 2" key="1">
    <citation type="submission" date="2020-08" db="EMBL/GenBank/DDBJ databases">
        <title>Genomic Encyclopedia of Type Strains, Phase III (KMG-III): the genomes of soil and plant-associated and newly described type strains.</title>
        <authorList>
            <person name="Whitman W."/>
        </authorList>
    </citation>
    <scope>NUCLEOTIDE SEQUENCE [LARGE SCALE GENOMIC DNA]</scope>
    <source>
        <strain evidence="1 2">CECT 8960</strain>
    </source>
</reference>
<proteinExistence type="predicted"/>
<gene>
    <name evidence="1" type="ORF">FHR82_007340</name>
</gene>
<organism evidence="1 2">
    <name type="scientific">Actinophytocola algeriensis</name>
    <dbReference type="NCBI Taxonomy" id="1768010"/>
    <lineage>
        <taxon>Bacteria</taxon>
        <taxon>Bacillati</taxon>
        <taxon>Actinomycetota</taxon>
        <taxon>Actinomycetes</taxon>
        <taxon>Pseudonocardiales</taxon>
        <taxon>Pseudonocardiaceae</taxon>
    </lineage>
</organism>
<accession>A0A7W7QCK8</accession>
<sequence length="313" mass="32544">MNTTVAVVGAHGHTAKFVLTHLRALGLTPVPFGRGTALDFDGVAAVVNCAGPFADTAVHVAEAAVRAGAHYLDISAEQAVTMALLARFRDAGVVVAPSVAFYGGLGDLLATAAMGDWPDADEIRIGIVLDSWRPTAGTRRTITSNAGKHVVYTGGEFVPPPSAPSTVVWDFPAPIGEQKLVELPTADQVTIAHHLRTPRITVHMNAAPLADLADQQTPPPVPADDLGRSGQTFLVEVEVRRGDECRRASASGQDIYAVTGPIVATAVTRVLGGRYAGARTAGQLGDPAAFLRALAPEHLAVNLDSGCQVYPAS</sequence>
<dbReference type="Gene3D" id="3.40.50.720">
    <property type="entry name" value="NAD(P)-binding Rossmann-like Domain"/>
    <property type="match status" value="1"/>
</dbReference>
<comment type="caution">
    <text evidence="1">The sequence shown here is derived from an EMBL/GenBank/DDBJ whole genome shotgun (WGS) entry which is preliminary data.</text>
</comment>
<dbReference type="AlphaFoldDB" id="A0A7W7QCK8"/>
<keyword evidence="2" id="KW-1185">Reference proteome</keyword>
<dbReference type="RefSeq" id="WP_311771442.1">
    <property type="nucleotide sequence ID" value="NZ_JACHJQ010000009.1"/>
</dbReference>
<dbReference type="PANTHER" id="PTHR43781">
    <property type="entry name" value="SACCHAROPINE DEHYDROGENASE"/>
    <property type="match status" value="1"/>
</dbReference>
<dbReference type="InterPro" id="IPR036291">
    <property type="entry name" value="NAD(P)-bd_dom_sf"/>
</dbReference>